<dbReference type="GO" id="GO:0005634">
    <property type="term" value="C:nucleus"/>
    <property type="evidence" value="ECO:0007669"/>
    <property type="project" value="TreeGrafter"/>
</dbReference>
<dbReference type="InterPro" id="IPR028002">
    <property type="entry name" value="Myb_DNA-bind_5"/>
</dbReference>
<comment type="caution">
    <text evidence="9">The sequence shown here is derived from an EMBL/GenBank/DDBJ whole genome shotgun (WGS) entry which is preliminary data.</text>
</comment>
<proteinExistence type="predicted"/>
<dbReference type="AlphaFoldDB" id="A0AA38ICC7"/>
<evidence type="ECO:0000313" key="8">
    <source>
        <dbReference type="EMBL" id="KAJ3640494.1"/>
    </source>
</evidence>
<dbReference type="PANTHER" id="PTHR23098:SF16">
    <property type="entry name" value="REGULATORY PROTEIN ZESTE"/>
    <property type="match status" value="1"/>
</dbReference>
<gene>
    <name evidence="8" type="ORF">Zmor_003788</name>
    <name evidence="9" type="ORF">Zmor_017859</name>
</gene>
<dbReference type="EMBL" id="JALNTZ010000010">
    <property type="protein sequence ID" value="KAJ3640494.1"/>
    <property type="molecule type" value="Genomic_DNA"/>
</dbReference>
<evidence type="ECO:0000256" key="4">
    <source>
        <dbReference type="ARBA" id="ARBA00023163"/>
    </source>
</evidence>
<evidence type="ECO:0000256" key="5">
    <source>
        <dbReference type="ARBA" id="ARBA00025466"/>
    </source>
</evidence>
<evidence type="ECO:0000313" key="10">
    <source>
        <dbReference type="Proteomes" id="UP001168821"/>
    </source>
</evidence>
<comment type="function">
    <text evidence="5">Involved in transvection phenomena (= synapsis-dependent gene expression), where the synaptic pairing of chromosomes carrying genes with which zeste interacts influences the expression of these genes. Zeste binds to DNA and stimulates transcription from a nearby promoter.</text>
</comment>
<keyword evidence="10" id="KW-1185">Reference proteome</keyword>
<accession>A0AA38ICC7</accession>
<sequence>MGTTYIKINHKIANCSIKARGKNFTKTELLALVDAIEARRKFLFGPLQGPTLTQYHRDRAWEKVVEAVNAVAPVVRTTKDIKKKFKDLKTRTKQKANAFKRSTKKTGGGENEETPLNEMEQKIISFIGTESIEGIAGGIDTFQKRGKYI</sequence>
<keyword evidence="3" id="KW-0805">Transcription regulation</keyword>
<feature type="domain" description="Myb/SANT-like DNA-binding" evidence="7">
    <location>
        <begin position="20"/>
        <end position="96"/>
    </location>
</feature>
<evidence type="ECO:0000256" key="6">
    <source>
        <dbReference type="SAM" id="MobiDB-lite"/>
    </source>
</evidence>
<dbReference type="EMBL" id="JALNTZ010000005">
    <property type="protein sequence ID" value="KAJ3651851.1"/>
    <property type="molecule type" value="Genomic_DNA"/>
</dbReference>
<dbReference type="Pfam" id="PF13873">
    <property type="entry name" value="Myb_DNA-bind_5"/>
    <property type="match status" value="1"/>
</dbReference>
<evidence type="ECO:0000256" key="3">
    <source>
        <dbReference type="ARBA" id="ARBA00023015"/>
    </source>
</evidence>
<organism evidence="9 10">
    <name type="scientific">Zophobas morio</name>
    <dbReference type="NCBI Taxonomy" id="2755281"/>
    <lineage>
        <taxon>Eukaryota</taxon>
        <taxon>Metazoa</taxon>
        <taxon>Ecdysozoa</taxon>
        <taxon>Arthropoda</taxon>
        <taxon>Hexapoda</taxon>
        <taxon>Insecta</taxon>
        <taxon>Pterygota</taxon>
        <taxon>Neoptera</taxon>
        <taxon>Endopterygota</taxon>
        <taxon>Coleoptera</taxon>
        <taxon>Polyphaga</taxon>
        <taxon>Cucujiformia</taxon>
        <taxon>Tenebrionidae</taxon>
        <taxon>Zophobas</taxon>
    </lineage>
</organism>
<evidence type="ECO:0000256" key="1">
    <source>
        <dbReference type="ARBA" id="ARBA00011764"/>
    </source>
</evidence>
<comment type="subunit">
    <text evidence="1">Self-associates forming complexes of several hundred monomers.</text>
</comment>
<evidence type="ECO:0000313" key="9">
    <source>
        <dbReference type="EMBL" id="KAJ3651851.1"/>
    </source>
</evidence>
<protein>
    <recommendedName>
        <fullName evidence="2">Regulatory protein zeste</fullName>
    </recommendedName>
</protein>
<evidence type="ECO:0000259" key="7">
    <source>
        <dbReference type="Pfam" id="PF13873"/>
    </source>
</evidence>
<name>A0AA38ICC7_9CUCU</name>
<dbReference type="Proteomes" id="UP001168821">
    <property type="component" value="Unassembled WGS sequence"/>
</dbReference>
<evidence type="ECO:0000256" key="2">
    <source>
        <dbReference type="ARBA" id="ARBA00016807"/>
    </source>
</evidence>
<dbReference type="PANTHER" id="PTHR23098">
    <property type="entry name" value="AGAP001331-PA-RELATED"/>
    <property type="match status" value="1"/>
</dbReference>
<reference evidence="9" key="1">
    <citation type="journal article" date="2023" name="G3 (Bethesda)">
        <title>Whole genome assemblies of Zophobas morio and Tenebrio molitor.</title>
        <authorList>
            <person name="Kaur S."/>
            <person name="Stinson S.A."/>
            <person name="diCenzo G.C."/>
        </authorList>
    </citation>
    <scope>NUCLEOTIDE SEQUENCE</scope>
    <source>
        <strain evidence="9">QUZm001</strain>
    </source>
</reference>
<keyword evidence="4" id="KW-0804">Transcription</keyword>
<feature type="region of interest" description="Disordered" evidence="6">
    <location>
        <begin position="89"/>
        <end position="115"/>
    </location>
</feature>